<dbReference type="PANTHER" id="PTHR22959">
    <property type="entry name" value="PYM PROTEIN"/>
    <property type="match status" value="1"/>
</dbReference>
<dbReference type="GO" id="GO:0035145">
    <property type="term" value="C:exon-exon junction complex"/>
    <property type="evidence" value="ECO:0007669"/>
    <property type="project" value="TreeGrafter"/>
</dbReference>
<dbReference type="OrthoDB" id="21625at2759"/>
<evidence type="ECO:0000259" key="2">
    <source>
        <dbReference type="SMART" id="SM01273"/>
    </source>
</evidence>
<dbReference type="VEuPathDB" id="FungiDB:AB675_11499"/>
<dbReference type="EMBL" id="LFJN01000013">
    <property type="protein sequence ID" value="KPI39855.1"/>
    <property type="molecule type" value="Genomic_DNA"/>
</dbReference>
<name>A0A0N1H427_9EURO</name>
<dbReference type="InterPro" id="IPR039333">
    <property type="entry name" value="PYM1"/>
</dbReference>
<dbReference type="GO" id="GO:0005737">
    <property type="term" value="C:cytoplasm"/>
    <property type="evidence" value="ECO:0007669"/>
    <property type="project" value="TreeGrafter"/>
</dbReference>
<dbReference type="InterPro" id="IPR015362">
    <property type="entry name" value="WIBG_mago-bd"/>
</dbReference>
<evidence type="ECO:0000313" key="4">
    <source>
        <dbReference type="Proteomes" id="UP000038010"/>
    </source>
</evidence>
<dbReference type="Proteomes" id="UP000038010">
    <property type="component" value="Unassembled WGS sequence"/>
</dbReference>
<sequence length="201" mass="22227">MSTTSKAGIQTDAKGTSYIPASKRSDGSTRKEIRVRPGYRPPEDVETYKNQTAEAWKNRGSGGVPGTEPVVNIADSEPKSKNAKRRDAARRKAAADGSDNTLTTAMKATTLTEDEAIKKWQDPKNLATDSPSDAAEVERQKKIRNTLKKLNAVRDLRQKKTAGEKLSPDQLVKISKEDELVRDLKRLGYQEEQPDRESSVS</sequence>
<dbReference type="GO" id="GO:1903259">
    <property type="term" value="P:exon-exon junction complex disassembly"/>
    <property type="evidence" value="ECO:0007669"/>
    <property type="project" value="InterPro"/>
</dbReference>
<reference evidence="3 4" key="1">
    <citation type="submission" date="2015-06" db="EMBL/GenBank/DDBJ databases">
        <title>Draft genome of the ant-associated black yeast Phialophora attae CBS 131958.</title>
        <authorList>
            <person name="Moreno L.F."/>
            <person name="Stielow B.J."/>
            <person name="de Hoog S."/>
            <person name="Vicente V.A."/>
            <person name="Weiss V.A."/>
            <person name="de Vries M."/>
            <person name="Cruz L.M."/>
            <person name="Souza E.M."/>
        </authorList>
    </citation>
    <scope>NUCLEOTIDE SEQUENCE [LARGE SCALE GENOMIC DNA]</scope>
    <source>
        <strain evidence="3 4">CBS 131958</strain>
    </source>
</reference>
<feature type="compositionally biased region" description="Basic and acidic residues" evidence="1">
    <location>
        <begin position="23"/>
        <end position="47"/>
    </location>
</feature>
<dbReference type="PANTHER" id="PTHR22959:SF0">
    <property type="entry name" value="PARTNER OF Y14 AND MAGO"/>
    <property type="match status" value="1"/>
</dbReference>
<feature type="domain" description="WIBG Mago-binding" evidence="2">
    <location>
        <begin position="15"/>
        <end position="41"/>
    </location>
</feature>
<comment type="caution">
    <text evidence="3">The sequence shown here is derived from an EMBL/GenBank/DDBJ whole genome shotgun (WGS) entry which is preliminary data.</text>
</comment>
<dbReference type="InterPro" id="IPR036348">
    <property type="entry name" value="WIBG_N_sf"/>
</dbReference>
<dbReference type="GO" id="GO:0003723">
    <property type="term" value="F:RNA binding"/>
    <property type="evidence" value="ECO:0007669"/>
    <property type="project" value="TreeGrafter"/>
</dbReference>
<dbReference type="GeneID" id="28732232"/>
<accession>A0A0N1H427</accession>
<feature type="compositionally biased region" description="Basic residues" evidence="1">
    <location>
        <begin position="81"/>
        <end position="92"/>
    </location>
</feature>
<evidence type="ECO:0000256" key="1">
    <source>
        <dbReference type="SAM" id="MobiDB-lite"/>
    </source>
</evidence>
<organism evidence="3 4">
    <name type="scientific">Cyphellophora attinorum</name>
    <dbReference type="NCBI Taxonomy" id="1664694"/>
    <lineage>
        <taxon>Eukaryota</taxon>
        <taxon>Fungi</taxon>
        <taxon>Dikarya</taxon>
        <taxon>Ascomycota</taxon>
        <taxon>Pezizomycotina</taxon>
        <taxon>Eurotiomycetes</taxon>
        <taxon>Chaetothyriomycetidae</taxon>
        <taxon>Chaetothyriales</taxon>
        <taxon>Cyphellophoraceae</taxon>
        <taxon>Cyphellophora</taxon>
    </lineage>
</organism>
<dbReference type="AlphaFoldDB" id="A0A0N1H427"/>
<dbReference type="STRING" id="1664694.A0A0N1H427"/>
<dbReference type="RefSeq" id="XP_017999818.1">
    <property type="nucleotide sequence ID" value="XM_018140351.1"/>
</dbReference>
<keyword evidence="4" id="KW-1185">Reference proteome</keyword>
<evidence type="ECO:0000313" key="3">
    <source>
        <dbReference type="EMBL" id="KPI39855.1"/>
    </source>
</evidence>
<protein>
    <submittedName>
        <fullName evidence="3">Partner of Y14 and mago</fullName>
    </submittedName>
</protein>
<proteinExistence type="predicted"/>
<dbReference type="SMART" id="SM01273">
    <property type="entry name" value="Mago-bind"/>
    <property type="match status" value="1"/>
</dbReference>
<gene>
    <name evidence="3" type="ORF">AB675_11499</name>
</gene>
<dbReference type="Pfam" id="PF09282">
    <property type="entry name" value="Mago-bind"/>
    <property type="match status" value="1"/>
</dbReference>
<dbReference type="SUPFAM" id="SSF101931">
    <property type="entry name" value="Pym (Within the bgcn gene intron protein, WIBG), N-terminal domain"/>
    <property type="match status" value="1"/>
</dbReference>
<feature type="region of interest" description="Disordered" evidence="1">
    <location>
        <begin position="1"/>
        <end position="104"/>
    </location>
</feature>